<name>A0ABP4QYG5_9ACTN</name>
<accession>A0ABP4QYG5</accession>
<reference evidence="3" key="1">
    <citation type="journal article" date="2019" name="Int. J. Syst. Evol. Microbiol.">
        <title>The Global Catalogue of Microorganisms (GCM) 10K type strain sequencing project: providing services to taxonomists for standard genome sequencing and annotation.</title>
        <authorList>
            <consortium name="The Broad Institute Genomics Platform"/>
            <consortium name="The Broad Institute Genome Sequencing Center for Infectious Disease"/>
            <person name="Wu L."/>
            <person name="Ma J."/>
        </authorList>
    </citation>
    <scope>NUCLEOTIDE SEQUENCE [LARGE SCALE GENOMIC DNA]</scope>
    <source>
        <strain evidence="3">JCM 13929</strain>
    </source>
</reference>
<evidence type="ECO:0000313" key="2">
    <source>
        <dbReference type="EMBL" id="GAA1628024.1"/>
    </source>
</evidence>
<evidence type="ECO:0000313" key="3">
    <source>
        <dbReference type="Proteomes" id="UP001500064"/>
    </source>
</evidence>
<comment type="caution">
    <text evidence="2">The sequence shown here is derived from an EMBL/GenBank/DDBJ whole genome shotgun (WGS) entry which is preliminary data.</text>
</comment>
<dbReference type="Proteomes" id="UP001500064">
    <property type="component" value="Unassembled WGS sequence"/>
</dbReference>
<protein>
    <submittedName>
        <fullName evidence="2">Uncharacterized protein</fullName>
    </submittedName>
</protein>
<evidence type="ECO:0000256" key="1">
    <source>
        <dbReference type="SAM" id="MobiDB-lite"/>
    </source>
</evidence>
<feature type="compositionally biased region" description="Low complexity" evidence="1">
    <location>
        <begin position="62"/>
        <end position="72"/>
    </location>
</feature>
<feature type="region of interest" description="Disordered" evidence="1">
    <location>
        <begin position="62"/>
        <end position="99"/>
    </location>
</feature>
<gene>
    <name evidence="2" type="ORF">GCM10009733_025940</name>
</gene>
<keyword evidence="3" id="KW-1185">Reference proteome</keyword>
<organism evidence="2 3">
    <name type="scientific">Nonomuraea maheshkhaliensis</name>
    <dbReference type="NCBI Taxonomy" id="419590"/>
    <lineage>
        <taxon>Bacteria</taxon>
        <taxon>Bacillati</taxon>
        <taxon>Actinomycetota</taxon>
        <taxon>Actinomycetes</taxon>
        <taxon>Streptosporangiales</taxon>
        <taxon>Streptosporangiaceae</taxon>
        <taxon>Nonomuraea</taxon>
    </lineage>
</organism>
<sequence length="99" mass="10389">MWEPPAETWLNTVVAGMRAAVCAVWVPPGPNCPCALSPQAAGPMRQMELGAVCEAGPAAAYGTTSATTTTTRATDRRSNRARSRDGVPSEARDLNMDSP</sequence>
<proteinExistence type="predicted"/>
<feature type="compositionally biased region" description="Basic and acidic residues" evidence="1">
    <location>
        <begin position="73"/>
        <end position="99"/>
    </location>
</feature>
<dbReference type="EMBL" id="BAAAMU010000015">
    <property type="protein sequence ID" value="GAA1628024.1"/>
    <property type="molecule type" value="Genomic_DNA"/>
</dbReference>